<evidence type="ECO:0000313" key="1">
    <source>
        <dbReference type="Ensembl" id="ENSCPBP00000000075.1"/>
    </source>
</evidence>
<sequence>MSLLKGTWTFPQDARKRIVLHGMPAREGHEALSVLKLRAHLVANSRNKRVTGTWLARKELSGCQGGLQSWKGCSW</sequence>
<keyword evidence="2" id="KW-1185">Reference proteome</keyword>
<evidence type="ECO:0000313" key="2">
    <source>
        <dbReference type="Proteomes" id="UP000694380"/>
    </source>
</evidence>
<reference evidence="1" key="1">
    <citation type="journal article" date="2015" name="Genome Biol. Evol.">
        <title>Physical Mapping and Refinement of the Painted Turtle Genome (Chrysemys picta) Inform Amniote Genome Evolution and Challenge Turtle-Bird Chromosomal Conservation.</title>
        <authorList>
            <person name="Badenhorst D."/>
            <person name="Hillier L.W."/>
            <person name="Literman R."/>
            <person name="Montiel E.E."/>
            <person name="Radhakrishnan S."/>
            <person name="Shen Y."/>
            <person name="Minx P."/>
            <person name="Janes D.E."/>
            <person name="Warren W.C."/>
            <person name="Edwards S.V."/>
            <person name="Valenzuela N."/>
        </authorList>
    </citation>
    <scope>NUCLEOTIDE SEQUENCE [LARGE SCALE GENOMIC DNA]</scope>
</reference>
<dbReference type="AlphaFoldDB" id="A0A8C3EYT4"/>
<accession>A0A8C3EYT4</accession>
<reference evidence="1" key="3">
    <citation type="submission" date="2025-09" db="UniProtKB">
        <authorList>
            <consortium name="Ensembl"/>
        </authorList>
    </citation>
    <scope>IDENTIFICATION</scope>
</reference>
<organism evidence="1 2">
    <name type="scientific">Chrysemys picta bellii</name>
    <name type="common">Western painted turtle</name>
    <name type="synonym">Emys bellii</name>
    <dbReference type="NCBI Taxonomy" id="8478"/>
    <lineage>
        <taxon>Eukaryota</taxon>
        <taxon>Metazoa</taxon>
        <taxon>Chordata</taxon>
        <taxon>Craniata</taxon>
        <taxon>Vertebrata</taxon>
        <taxon>Euteleostomi</taxon>
        <taxon>Archelosauria</taxon>
        <taxon>Testudinata</taxon>
        <taxon>Testudines</taxon>
        <taxon>Cryptodira</taxon>
        <taxon>Durocryptodira</taxon>
        <taxon>Testudinoidea</taxon>
        <taxon>Emydidae</taxon>
        <taxon>Chrysemys</taxon>
    </lineage>
</organism>
<reference evidence="1" key="2">
    <citation type="submission" date="2025-08" db="UniProtKB">
        <authorList>
            <consortium name="Ensembl"/>
        </authorList>
    </citation>
    <scope>IDENTIFICATION</scope>
</reference>
<protein>
    <submittedName>
        <fullName evidence="1">Uncharacterized protein</fullName>
    </submittedName>
</protein>
<proteinExistence type="predicted"/>
<name>A0A8C3EYT4_CHRPI</name>
<dbReference type="Proteomes" id="UP000694380">
    <property type="component" value="Chromosome 1"/>
</dbReference>
<dbReference type="Ensembl" id="ENSCPBT00000000106.1">
    <property type="protein sequence ID" value="ENSCPBP00000000075.1"/>
    <property type="gene ID" value="ENSCPBG00000000082.1"/>
</dbReference>